<dbReference type="SMART" id="SM00393">
    <property type="entry name" value="R3H"/>
    <property type="match status" value="1"/>
</dbReference>
<feature type="domain" description="R3H" evidence="11">
    <location>
        <begin position="233"/>
        <end position="296"/>
    </location>
</feature>
<evidence type="ECO:0000256" key="9">
    <source>
        <dbReference type="ARBA" id="ARBA00023242"/>
    </source>
</evidence>
<dbReference type="SUPFAM" id="SSF82708">
    <property type="entry name" value="R3H domain"/>
    <property type="match status" value="1"/>
</dbReference>
<dbReference type="InterPro" id="IPR000967">
    <property type="entry name" value="Znf_NFX1"/>
</dbReference>
<evidence type="ECO:0000256" key="10">
    <source>
        <dbReference type="SAM" id="MobiDB-lite"/>
    </source>
</evidence>
<evidence type="ECO:0000313" key="12">
    <source>
        <dbReference type="EMBL" id="KAJ2902246.1"/>
    </source>
</evidence>
<dbReference type="GO" id="GO:0008270">
    <property type="term" value="F:zinc ion binding"/>
    <property type="evidence" value="ECO:0007669"/>
    <property type="project" value="UniProtKB-KW"/>
</dbReference>
<feature type="region of interest" description="Disordered" evidence="10">
    <location>
        <begin position="514"/>
        <end position="550"/>
    </location>
</feature>
<feature type="compositionally biased region" description="Low complexity" evidence="10">
    <location>
        <begin position="465"/>
        <end position="478"/>
    </location>
</feature>
<evidence type="ECO:0000256" key="1">
    <source>
        <dbReference type="ARBA" id="ARBA00004123"/>
    </source>
</evidence>
<feature type="compositionally biased region" description="Basic and acidic residues" evidence="10">
    <location>
        <begin position="517"/>
        <end position="534"/>
    </location>
</feature>
<evidence type="ECO:0000256" key="6">
    <source>
        <dbReference type="ARBA" id="ARBA00022833"/>
    </source>
</evidence>
<dbReference type="InterPro" id="IPR001374">
    <property type="entry name" value="R3H_dom"/>
</dbReference>
<keyword evidence="4" id="KW-0677">Repeat</keyword>
<dbReference type="EMBL" id="JAKWBI020000118">
    <property type="protein sequence ID" value="KAJ2902246.1"/>
    <property type="molecule type" value="Genomic_DNA"/>
</dbReference>
<dbReference type="PANTHER" id="PTHR12360">
    <property type="entry name" value="NUCLEAR TRANSCRIPTION FACTOR, X-BOX BINDING 1 NFX1"/>
    <property type="match status" value="1"/>
</dbReference>
<keyword evidence="13" id="KW-1185">Reference proteome</keyword>
<dbReference type="SMART" id="SM00438">
    <property type="entry name" value="ZnF_NFX"/>
    <property type="match status" value="2"/>
</dbReference>
<keyword evidence="3" id="KW-0479">Metal-binding</keyword>
<dbReference type="PROSITE" id="PS51061">
    <property type="entry name" value="R3H"/>
    <property type="match status" value="1"/>
</dbReference>
<comment type="subcellular location">
    <subcellularLocation>
        <location evidence="1">Nucleus</location>
    </subcellularLocation>
</comment>
<reference evidence="12" key="1">
    <citation type="submission" date="2022-07" db="EMBL/GenBank/DDBJ databases">
        <title>Draft genome sequence of Zalerion maritima ATCC 34329, a (micro)plastics degrading marine fungus.</title>
        <authorList>
            <person name="Paco A."/>
            <person name="Goncalves M.F.M."/>
            <person name="Rocha-Santos T.A.P."/>
            <person name="Alves A."/>
        </authorList>
    </citation>
    <scope>NUCLEOTIDE SEQUENCE</scope>
    <source>
        <strain evidence="12">ATCC 34329</strain>
    </source>
</reference>
<evidence type="ECO:0000256" key="5">
    <source>
        <dbReference type="ARBA" id="ARBA00022771"/>
    </source>
</evidence>
<accession>A0AAD5RR10</accession>
<feature type="region of interest" description="Disordered" evidence="10">
    <location>
        <begin position="457"/>
        <end position="483"/>
    </location>
</feature>
<dbReference type="Pfam" id="PF01424">
    <property type="entry name" value="R3H"/>
    <property type="match status" value="1"/>
</dbReference>
<dbReference type="GO" id="GO:0000122">
    <property type="term" value="P:negative regulation of transcription by RNA polymerase II"/>
    <property type="evidence" value="ECO:0007669"/>
    <property type="project" value="TreeGrafter"/>
</dbReference>
<dbReference type="PANTHER" id="PTHR12360:SF12">
    <property type="entry name" value="TRANSCRIPTIONAL REPRESSOR NF-X1"/>
    <property type="match status" value="1"/>
</dbReference>
<gene>
    <name evidence="12" type="ORF">MKZ38_000787</name>
</gene>
<dbReference type="GO" id="GO:0005634">
    <property type="term" value="C:nucleus"/>
    <property type="evidence" value="ECO:0007669"/>
    <property type="project" value="UniProtKB-SubCell"/>
</dbReference>
<sequence length="567" mass="61504">MERRKNKNTNINDIEPEHICIRVATAASRQFLKIYVVPAVELFYIHHSLAGQDLQSADGLATETVLAATASRTPAIQMTSPVPSARSLCGQVCGKKLKCGFHTCEKLCHRPGECEDAKVSEAHCRQQCGKIRQSCGHVCTDSCHAPFPCKEDKPCQSKAILLCACQNRKQETKCQATFDNPDPIRKTLECDEICLRLQRNQKLAEALHIDPAAHTDDHIPFSTETFKRYASNPSWSQEMEKEFRVFAADAQLKRKRFTPMPSHRRAFLHSLAEDFGFDTLSEDPEPYRHVSVFKTPKFVGAPMKTLSQALKIRNAKLKPGAAARTDEVSTTASVRQEPFNALLLTGPRFGLTVKELNDILRPDLKKFESEVDFSTSFLPGDEIVIKFSSSGVSSTPWRMTDVGKVLSEIKPVVERTAVSTFKVVEAVTLCVVDASGSIERKEQGGVGTWNTVVSRAAKRGGGSTSGTPRTASPAAPAGRAGGGGWGSVGGSGFAGMSSVPSTMPTRSTGFVALKLKKKEEKKPQEPVAESRDNTAAESSSAADGNEYEGAENLNWVSAALGSNAGPS</sequence>
<name>A0AAD5RR10_9PEZI</name>
<dbReference type="InterPro" id="IPR036867">
    <property type="entry name" value="R3H_dom_sf"/>
</dbReference>
<dbReference type="AlphaFoldDB" id="A0AAD5RR10"/>
<dbReference type="Gene3D" id="3.30.1370.50">
    <property type="entry name" value="R3H-like domain"/>
    <property type="match status" value="1"/>
</dbReference>
<evidence type="ECO:0000259" key="11">
    <source>
        <dbReference type="PROSITE" id="PS51061"/>
    </source>
</evidence>
<dbReference type="GO" id="GO:0000981">
    <property type="term" value="F:DNA-binding transcription factor activity, RNA polymerase II-specific"/>
    <property type="evidence" value="ECO:0007669"/>
    <property type="project" value="TreeGrafter"/>
</dbReference>
<keyword evidence="9" id="KW-0539">Nucleus</keyword>
<keyword evidence="7" id="KW-0805">Transcription regulation</keyword>
<dbReference type="InterPro" id="IPR034078">
    <property type="entry name" value="NFX1_fam"/>
</dbReference>
<dbReference type="GO" id="GO:0000977">
    <property type="term" value="F:RNA polymerase II transcription regulatory region sequence-specific DNA binding"/>
    <property type="evidence" value="ECO:0007669"/>
    <property type="project" value="TreeGrafter"/>
</dbReference>
<comment type="similarity">
    <text evidence="2">Belongs to the NFX1 family.</text>
</comment>
<evidence type="ECO:0000256" key="4">
    <source>
        <dbReference type="ARBA" id="ARBA00022737"/>
    </source>
</evidence>
<comment type="caution">
    <text evidence="12">The sequence shown here is derived from an EMBL/GenBank/DDBJ whole genome shotgun (WGS) entry which is preliminary data.</text>
</comment>
<evidence type="ECO:0000256" key="8">
    <source>
        <dbReference type="ARBA" id="ARBA00023163"/>
    </source>
</evidence>
<keyword evidence="8" id="KW-0804">Transcription</keyword>
<proteinExistence type="inferred from homology"/>
<keyword evidence="6" id="KW-0862">Zinc</keyword>
<keyword evidence="5" id="KW-0863">Zinc-finger</keyword>
<evidence type="ECO:0000256" key="2">
    <source>
        <dbReference type="ARBA" id="ARBA00007269"/>
    </source>
</evidence>
<protein>
    <submittedName>
        <fullName evidence="12">Nf-x1 type zinc finger</fullName>
    </submittedName>
</protein>
<evidence type="ECO:0000313" key="13">
    <source>
        <dbReference type="Proteomes" id="UP001201980"/>
    </source>
</evidence>
<dbReference type="CDD" id="cd06008">
    <property type="entry name" value="NF-X1-zinc-finger"/>
    <property type="match status" value="1"/>
</dbReference>
<evidence type="ECO:0000256" key="3">
    <source>
        <dbReference type="ARBA" id="ARBA00022723"/>
    </source>
</evidence>
<dbReference type="FunFam" id="3.30.1370.50:FF:000006">
    <property type="entry name" value="NF-X1 finger transcription factor"/>
    <property type="match status" value="1"/>
</dbReference>
<evidence type="ECO:0000256" key="7">
    <source>
        <dbReference type="ARBA" id="ARBA00023015"/>
    </source>
</evidence>
<organism evidence="12 13">
    <name type="scientific">Zalerion maritima</name>
    <dbReference type="NCBI Taxonomy" id="339359"/>
    <lineage>
        <taxon>Eukaryota</taxon>
        <taxon>Fungi</taxon>
        <taxon>Dikarya</taxon>
        <taxon>Ascomycota</taxon>
        <taxon>Pezizomycotina</taxon>
        <taxon>Sordariomycetes</taxon>
        <taxon>Lulworthiomycetidae</taxon>
        <taxon>Lulworthiales</taxon>
        <taxon>Lulworthiaceae</taxon>
        <taxon>Zalerion</taxon>
    </lineage>
</organism>
<dbReference type="Proteomes" id="UP001201980">
    <property type="component" value="Unassembled WGS sequence"/>
</dbReference>